<feature type="region of interest" description="Disordered" evidence="1">
    <location>
        <begin position="164"/>
        <end position="186"/>
    </location>
</feature>
<dbReference type="EMBL" id="CAJJDP010000068">
    <property type="protein sequence ID" value="CAD8177649.1"/>
    <property type="molecule type" value="Genomic_DNA"/>
</dbReference>
<feature type="region of interest" description="Disordered" evidence="1">
    <location>
        <begin position="211"/>
        <end position="441"/>
    </location>
</feature>
<feature type="region of interest" description="Disordered" evidence="1">
    <location>
        <begin position="564"/>
        <end position="583"/>
    </location>
</feature>
<feature type="compositionally biased region" description="Low complexity" evidence="1">
    <location>
        <begin position="299"/>
        <end position="310"/>
    </location>
</feature>
<feature type="compositionally biased region" description="Polar residues" evidence="1">
    <location>
        <begin position="370"/>
        <end position="379"/>
    </location>
</feature>
<proteinExistence type="predicted"/>
<dbReference type="OMA" id="CILSQPE"/>
<gene>
    <name evidence="2" type="ORF">POCTA_138.1.T0690164</name>
</gene>
<organism evidence="2 3">
    <name type="scientific">Paramecium octaurelia</name>
    <dbReference type="NCBI Taxonomy" id="43137"/>
    <lineage>
        <taxon>Eukaryota</taxon>
        <taxon>Sar</taxon>
        <taxon>Alveolata</taxon>
        <taxon>Ciliophora</taxon>
        <taxon>Intramacronucleata</taxon>
        <taxon>Oligohymenophorea</taxon>
        <taxon>Peniculida</taxon>
        <taxon>Parameciidae</taxon>
        <taxon>Paramecium</taxon>
    </lineage>
</organism>
<feature type="compositionally biased region" description="Low complexity" evidence="1">
    <location>
        <begin position="413"/>
        <end position="431"/>
    </location>
</feature>
<evidence type="ECO:0000256" key="1">
    <source>
        <dbReference type="SAM" id="MobiDB-lite"/>
    </source>
</evidence>
<evidence type="ECO:0000313" key="2">
    <source>
        <dbReference type="EMBL" id="CAD8177649.1"/>
    </source>
</evidence>
<feature type="compositionally biased region" description="Polar residues" evidence="1">
    <location>
        <begin position="333"/>
        <end position="346"/>
    </location>
</feature>
<feature type="compositionally biased region" description="Polar residues" evidence="1">
    <location>
        <begin position="311"/>
        <end position="324"/>
    </location>
</feature>
<evidence type="ECO:0000313" key="3">
    <source>
        <dbReference type="Proteomes" id="UP000683925"/>
    </source>
</evidence>
<name>A0A8S1VQ02_PAROT</name>
<feature type="compositionally biased region" description="Basic and acidic residues" evidence="1">
    <location>
        <begin position="564"/>
        <end position="580"/>
    </location>
</feature>
<dbReference type="Proteomes" id="UP000683925">
    <property type="component" value="Unassembled WGS sequence"/>
</dbReference>
<feature type="compositionally biased region" description="Basic and acidic residues" evidence="1">
    <location>
        <begin position="269"/>
        <end position="288"/>
    </location>
</feature>
<dbReference type="OrthoDB" id="310233at2759"/>
<keyword evidence="3" id="KW-1185">Reference proteome</keyword>
<feature type="compositionally biased region" description="Polar residues" evidence="1">
    <location>
        <begin position="221"/>
        <end position="247"/>
    </location>
</feature>
<feature type="region of interest" description="Disordered" evidence="1">
    <location>
        <begin position="697"/>
        <end position="727"/>
    </location>
</feature>
<feature type="region of interest" description="Disordered" evidence="1">
    <location>
        <begin position="1"/>
        <end position="57"/>
    </location>
</feature>
<reference evidence="2" key="1">
    <citation type="submission" date="2021-01" db="EMBL/GenBank/DDBJ databases">
        <authorList>
            <consortium name="Genoscope - CEA"/>
            <person name="William W."/>
        </authorList>
    </citation>
    <scope>NUCLEOTIDE SEQUENCE</scope>
</reference>
<feature type="compositionally biased region" description="Basic and acidic residues" evidence="1">
    <location>
        <begin position="164"/>
        <end position="173"/>
    </location>
</feature>
<dbReference type="AlphaFoldDB" id="A0A8S1VQ02"/>
<feature type="compositionally biased region" description="Polar residues" evidence="1">
    <location>
        <begin position="387"/>
        <end position="399"/>
    </location>
</feature>
<accession>A0A8S1VQ02</accession>
<comment type="caution">
    <text evidence="2">The sequence shown here is derived from an EMBL/GenBank/DDBJ whole genome shotgun (WGS) entry which is preliminary data.</text>
</comment>
<sequence>MYQQNKKSSQRNYQMSRANSKFPQNEKSTSPSMQSRQQITPKRKQQFSQPKFDTTNNYLQQPVTREHMLKFLEQIAFAVENVQCILSQPESVQNKLPENIAQQKNKFKITQEQQTDHSFIQQQKQNKFQFANKKTQTPNRTQSYYQDSELKKFKVTKLKTEFSEESDTTEKQSFKLPNIQQQSSTVKQKISKILPDGTKNRIQSQVIQYQNFKNQKDNHKIQSQHTKGYHQESYSDISNKPNESSKQIRIKTEQSESQQSVITPKHSKINQDGETQKKQNNILKKDQSQLHQTKKVQDDPQNIQQEQQNQSIRSKTSNEPVNQDTKQDYIFDPQTSQDYNKNSQPVSIEKGDSQNIEIKQKTKKRPIHIKQTNQGNNDGVQIDKQELSINSKQNDNSLSKSDKLNETSKVQEQIPSNQQRSSQNNEEQIQNNKDDENMGQNKLQDDQASMDQNKIQDGQISEQQNSKVISNIQSQNQNKTLENKEFYFEPEEETKVISKLQPKTNLQDQQQLMNKTSSTVKSILVQKKEDIVEQGIKDQKHLNQNDTQQLPQIENTQNQLREKSSINEAHDQDQKSDEGTKQITMRNDLVKSLSLENQQGDIGDKPKSLQQSQIRANNNDLNKQQGLTDQIKENENKKVSHINQTNGNQNIEENQQVDLKRSENNFNEDQQKGIVHGQNNTINIPQDQLKQIKPSENKEVQVQEENQQQKINHPKETQDMDSNVKII</sequence>
<protein>
    <submittedName>
        <fullName evidence="2">Uncharacterized protein</fullName>
    </submittedName>
</protein>